<comment type="caution">
    <text evidence="1">The sequence shown here is derived from an EMBL/GenBank/DDBJ whole genome shotgun (WGS) entry which is preliminary data.</text>
</comment>
<sequence length="98" mass="11549">MASLAFIFRRIPLRTSSIEYSSILHCKAYKYFSSLFPSPIEGVDGVHFTTNSFEYFVDQIFFEAVRWREIPSIFQTVRQEFRQRFQTCITVDGCNSEL</sequence>
<keyword evidence="2" id="KW-1185">Reference proteome</keyword>
<dbReference type="EMBL" id="BGPR01017652">
    <property type="protein sequence ID" value="GBN76813.1"/>
    <property type="molecule type" value="Genomic_DNA"/>
</dbReference>
<evidence type="ECO:0000313" key="1">
    <source>
        <dbReference type="EMBL" id="GBN76813.1"/>
    </source>
</evidence>
<reference evidence="1 2" key="1">
    <citation type="journal article" date="2019" name="Sci. Rep.">
        <title>Orb-weaving spider Araneus ventricosus genome elucidates the spidroin gene catalogue.</title>
        <authorList>
            <person name="Kono N."/>
            <person name="Nakamura H."/>
            <person name="Ohtoshi R."/>
            <person name="Moran D.A.P."/>
            <person name="Shinohara A."/>
            <person name="Yoshida Y."/>
            <person name="Fujiwara M."/>
            <person name="Mori M."/>
            <person name="Tomita M."/>
            <person name="Arakawa K."/>
        </authorList>
    </citation>
    <scope>NUCLEOTIDE SEQUENCE [LARGE SCALE GENOMIC DNA]</scope>
</reference>
<organism evidence="1 2">
    <name type="scientific">Araneus ventricosus</name>
    <name type="common">Orbweaver spider</name>
    <name type="synonym">Epeira ventricosa</name>
    <dbReference type="NCBI Taxonomy" id="182803"/>
    <lineage>
        <taxon>Eukaryota</taxon>
        <taxon>Metazoa</taxon>
        <taxon>Ecdysozoa</taxon>
        <taxon>Arthropoda</taxon>
        <taxon>Chelicerata</taxon>
        <taxon>Arachnida</taxon>
        <taxon>Araneae</taxon>
        <taxon>Araneomorphae</taxon>
        <taxon>Entelegynae</taxon>
        <taxon>Araneoidea</taxon>
        <taxon>Araneidae</taxon>
        <taxon>Araneus</taxon>
    </lineage>
</organism>
<proteinExistence type="predicted"/>
<dbReference type="AlphaFoldDB" id="A0A4Y2RM91"/>
<accession>A0A4Y2RM91</accession>
<dbReference type="OrthoDB" id="6726328at2759"/>
<evidence type="ECO:0000313" key="2">
    <source>
        <dbReference type="Proteomes" id="UP000499080"/>
    </source>
</evidence>
<gene>
    <name evidence="1" type="ORF">AVEN_48427_1</name>
</gene>
<dbReference type="Proteomes" id="UP000499080">
    <property type="component" value="Unassembled WGS sequence"/>
</dbReference>
<protein>
    <submittedName>
        <fullName evidence="1">Uncharacterized protein</fullName>
    </submittedName>
</protein>
<name>A0A4Y2RM91_ARAVE</name>